<comment type="caution">
    <text evidence="2">The sequence shown here is derived from an EMBL/GenBank/DDBJ whole genome shotgun (WGS) entry which is preliminary data.</text>
</comment>
<organism evidence="2 3">
    <name type="scientific">Saitoella complicata (strain BCRC 22490 / CBS 7301 / JCM 7358 / NBRC 10748 / NRRL Y-17804)</name>
    <dbReference type="NCBI Taxonomy" id="698492"/>
    <lineage>
        <taxon>Eukaryota</taxon>
        <taxon>Fungi</taxon>
        <taxon>Dikarya</taxon>
        <taxon>Ascomycota</taxon>
        <taxon>Taphrinomycotina</taxon>
        <taxon>Taphrinomycotina incertae sedis</taxon>
        <taxon>Saitoella</taxon>
    </lineage>
</organism>
<keyword evidence="3" id="KW-1185">Reference proteome</keyword>
<accession>A0A0E9NG91</accession>
<name>A0A0E9NG91_SAICN</name>
<feature type="region of interest" description="Disordered" evidence="1">
    <location>
        <begin position="278"/>
        <end position="297"/>
    </location>
</feature>
<feature type="compositionally biased region" description="Low complexity" evidence="1">
    <location>
        <begin position="405"/>
        <end position="416"/>
    </location>
</feature>
<evidence type="ECO:0000256" key="1">
    <source>
        <dbReference type="SAM" id="MobiDB-lite"/>
    </source>
</evidence>
<protein>
    <submittedName>
        <fullName evidence="2">Uncharacterized protein</fullName>
    </submittedName>
</protein>
<feature type="region of interest" description="Disordered" evidence="1">
    <location>
        <begin position="250"/>
        <end position="270"/>
    </location>
</feature>
<sequence>MWPTAARSSRSLAYESCVTLQSKLTDREEDRIGARFSGRCVQPIEASASGASLAEKYIHPVRLTKKGNGSEPDYPITITLSSSTPSTYNPYQSMSAIPAGQDYILAVPAPVGKLHQARRRLLLQVQRLECSSGRPRAVPLLNLNVRQRSGSDVNAAEVVSTDTNKRVASLRLSKTANKRCSIASEALADNGGCVEMTHGTDNWIWDASPLLSNTDKSFKGWEFRVTLPGLHGADNTAVVRWTLVKKARQERQRMMTESGASSPRPDTPARCNSYPPVRPSFQSMRRHSSAATQGAPPAKSAYNWKFTIVRLPGSAHKVSSSNIAQAYLGPQALRVLGHPATNITQLMGDEVKPIMSQRRFPPGRVVELILSTALWVAMKEGYVNATVPPALPQCDPCAEQQAQQSSMPRSSSSPLSPTGPLPVPRSPRSLSGETLHDSHHSAITPQATVVKVAPPMKTGHGKKMQRILTVLTLGMMHTKKRQMAGAAVA</sequence>
<reference evidence="2 3" key="1">
    <citation type="journal article" date="2011" name="J. Gen. Appl. Microbiol.">
        <title>Draft genome sequencing of the enigmatic yeast Saitoella complicata.</title>
        <authorList>
            <person name="Nishida H."/>
            <person name="Hamamoto M."/>
            <person name="Sugiyama J."/>
        </authorList>
    </citation>
    <scope>NUCLEOTIDE SEQUENCE [LARGE SCALE GENOMIC DNA]</scope>
    <source>
        <strain evidence="2 3">NRRL Y-17804</strain>
    </source>
</reference>
<dbReference type="AlphaFoldDB" id="A0A0E9NG91"/>
<feature type="region of interest" description="Disordered" evidence="1">
    <location>
        <begin position="394"/>
        <end position="450"/>
    </location>
</feature>
<reference evidence="2 3" key="2">
    <citation type="journal article" date="2014" name="J. Gen. Appl. Microbiol.">
        <title>The early diverging ascomycetous budding yeast Saitoella complicata has three histone deacetylases belonging to the Clr6, Hos2, and Rpd3 lineages.</title>
        <authorList>
            <person name="Nishida H."/>
            <person name="Matsumoto T."/>
            <person name="Kondo S."/>
            <person name="Hamamoto M."/>
            <person name="Yoshikawa H."/>
        </authorList>
    </citation>
    <scope>NUCLEOTIDE SEQUENCE [LARGE SCALE GENOMIC DNA]</scope>
    <source>
        <strain evidence="2 3">NRRL Y-17804</strain>
    </source>
</reference>
<dbReference type="EMBL" id="BACD03000018">
    <property type="protein sequence ID" value="GAO48843.1"/>
    <property type="molecule type" value="Genomic_DNA"/>
</dbReference>
<evidence type="ECO:0000313" key="2">
    <source>
        <dbReference type="EMBL" id="GAO48843.1"/>
    </source>
</evidence>
<gene>
    <name evidence="2" type="ORF">G7K_3009-t1</name>
</gene>
<evidence type="ECO:0000313" key="3">
    <source>
        <dbReference type="Proteomes" id="UP000033140"/>
    </source>
</evidence>
<reference evidence="2 3" key="3">
    <citation type="journal article" date="2015" name="Genome Announc.">
        <title>Draft Genome Sequence of the Archiascomycetous Yeast Saitoella complicata.</title>
        <authorList>
            <person name="Yamauchi K."/>
            <person name="Kondo S."/>
            <person name="Hamamoto M."/>
            <person name="Takahashi Y."/>
            <person name="Ogura Y."/>
            <person name="Hayashi T."/>
            <person name="Nishida H."/>
        </authorList>
    </citation>
    <scope>NUCLEOTIDE SEQUENCE [LARGE SCALE GENOMIC DNA]</scope>
    <source>
        <strain evidence="2 3">NRRL Y-17804</strain>
    </source>
</reference>
<dbReference type="Proteomes" id="UP000033140">
    <property type="component" value="Unassembled WGS sequence"/>
</dbReference>
<proteinExistence type="predicted"/>